<accession>A0ABR7WQW2</accession>
<reference evidence="1 2" key="1">
    <citation type="submission" date="2020-09" db="EMBL/GenBank/DDBJ databases">
        <title>Novel species of Mucilaginibacter isolated from a glacier on the Tibetan Plateau.</title>
        <authorList>
            <person name="Liu Q."/>
            <person name="Xin Y.-H."/>
        </authorList>
    </citation>
    <scope>NUCLEOTIDE SEQUENCE [LARGE SCALE GENOMIC DNA]</scope>
    <source>
        <strain evidence="1 2">ZT4R22</strain>
    </source>
</reference>
<name>A0ABR7WQW2_9SPHI</name>
<comment type="caution">
    <text evidence="1">The sequence shown here is derived from an EMBL/GenBank/DDBJ whole genome shotgun (WGS) entry which is preliminary data.</text>
</comment>
<sequence length="51" mass="5909">MEEIASNNSDWFDELSELQQQDILEGIAEADRGEVFLHAEVVKIFEKWGLK</sequence>
<dbReference type="RefSeq" id="WP_191189375.1">
    <property type="nucleotide sequence ID" value="NZ_JACWMY010000006.1"/>
</dbReference>
<gene>
    <name evidence="1" type="ORF">IDJ77_12890</name>
</gene>
<evidence type="ECO:0008006" key="3">
    <source>
        <dbReference type="Google" id="ProtNLM"/>
    </source>
</evidence>
<dbReference type="EMBL" id="JACWMY010000006">
    <property type="protein sequence ID" value="MBD1364709.1"/>
    <property type="molecule type" value="Genomic_DNA"/>
</dbReference>
<evidence type="ECO:0000313" key="1">
    <source>
        <dbReference type="EMBL" id="MBD1364709.1"/>
    </source>
</evidence>
<dbReference type="Proteomes" id="UP000606600">
    <property type="component" value="Unassembled WGS sequence"/>
</dbReference>
<proteinExistence type="predicted"/>
<protein>
    <recommendedName>
        <fullName evidence="3">Antitoxin</fullName>
    </recommendedName>
</protein>
<evidence type="ECO:0000313" key="2">
    <source>
        <dbReference type="Proteomes" id="UP000606600"/>
    </source>
</evidence>
<keyword evidence="2" id="KW-1185">Reference proteome</keyword>
<organism evidence="1 2">
    <name type="scientific">Mucilaginibacter pankratovii</name>
    <dbReference type="NCBI Taxonomy" id="2772110"/>
    <lineage>
        <taxon>Bacteria</taxon>
        <taxon>Pseudomonadati</taxon>
        <taxon>Bacteroidota</taxon>
        <taxon>Sphingobacteriia</taxon>
        <taxon>Sphingobacteriales</taxon>
        <taxon>Sphingobacteriaceae</taxon>
        <taxon>Mucilaginibacter</taxon>
    </lineage>
</organism>